<dbReference type="RefSeq" id="WP_272445248.1">
    <property type="nucleotide sequence ID" value="NZ_JAMQKC010000003.1"/>
</dbReference>
<keyword evidence="2" id="KW-1185">Reference proteome</keyword>
<evidence type="ECO:0000313" key="1">
    <source>
        <dbReference type="EMBL" id="MDC3416240.1"/>
    </source>
</evidence>
<dbReference type="Proteomes" id="UP001145069">
    <property type="component" value="Unassembled WGS sequence"/>
</dbReference>
<reference evidence="1" key="1">
    <citation type="submission" date="2022-06" db="EMBL/GenBank/DDBJ databases">
        <title>Aquibacillus sp. a new bacterium isolated from soil saline samples.</title>
        <authorList>
            <person name="Galisteo C."/>
            <person name="De La Haba R."/>
            <person name="Sanchez-Porro C."/>
            <person name="Ventosa A."/>
        </authorList>
    </citation>
    <scope>NUCLEOTIDE SEQUENCE</scope>
    <source>
        <strain evidence="1">3ASR75-54</strain>
    </source>
</reference>
<dbReference type="AlphaFoldDB" id="A0A9X3WB57"/>
<name>A0A9X3WB57_9BACI</name>
<evidence type="ECO:0000313" key="2">
    <source>
        <dbReference type="Proteomes" id="UP001145069"/>
    </source>
</evidence>
<organism evidence="1 2">
    <name type="scientific">Aquibacillus salsiterrae</name>
    <dbReference type="NCBI Taxonomy" id="2950439"/>
    <lineage>
        <taxon>Bacteria</taxon>
        <taxon>Bacillati</taxon>
        <taxon>Bacillota</taxon>
        <taxon>Bacilli</taxon>
        <taxon>Bacillales</taxon>
        <taxon>Bacillaceae</taxon>
        <taxon>Aquibacillus</taxon>
    </lineage>
</organism>
<proteinExistence type="predicted"/>
<sequence length="194" mass="21661">MGTGKVSRFFERNMKWLFLKICKYNRERSLTSTYFTPKKRDTNPVPMSLLNVASATETSTTLYKASKWKTEICNDSSISDQVSRTVNRRIWADFSLGVDSEAEANFGIVTGTVGYSAEASLGVDTEDSVSYTWNIPGDTITKIDAGSKAVKTNGEIVKYSRGIAYERTLVDADYSRMEYADKNSMNYYGTCPSS</sequence>
<protein>
    <submittedName>
        <fullName evidence="1">Uncharacterized protein</fullName>
    </submittedName>
</protein>
<gene>
    <name evidence="1" type="ORF">NC799_04865</name>
</gene>
<accession>A0A9X3WB57</accession>
<comment type="caution">
    <text evidence="1">The sequence shown here is derived from an EMBL/GenBank/DDBJ whole genome shotgun (WGS) entry which is preliminary data.</text>
</comment>
<dbReference type="EMBL" id="JAMQKC010000003">
    <property type="protein sequence ID" value="MDC3416240.1"/>
    <property type="molecule type" value="Genomic_DNA"/>
</dbReference>